<protein>
    <submittedName>
        <fullName evidence="1">Uncharacterized protein</fullName>
    </submittedName>
</protein>
<name>A0A645CW24_9ZZZZ</name>
<dbReference type="AlphaFoldDB" id="A0A645CW24"/>
<gene>
    <name evidence="1" type="ORF">SDC9_128161</name>
</gene>
<proteinExistence type="predicted"/>
<comment type="caution">
    <text evidence="1">The sequence shown here is derived from an EMBL/GenBank/DDBJ whole genome shotgun (WGS) entry which is preliminary data.</text>
</comment>
<sequence length="129" mass="14750">MPFIFNGEDCFYTPVQIAAHQVGTAQVDLLMAVIFKVKDATVFQKPPNHAHHADVFAQSLNTRYQATNAAHQQVDLHPCLGGLVEELDHLCVHHRIYFDDDVPFFAVVHMLHLPANKLFQLLTHVHRRY</sequence>
<organism evidence="1">
    <name type="scientific">bioreactor metagenome</name>
    <dbReference type="NCBI Taxonomy" id="1076179"/>
    <lineage>
        <taxon>unclassified sequences</taxon>
        <taxon>metagenomes</taxon>
        <taxon>ecological metagenomes</taxon>
    </lineage>
</organism>
<dbReference type="EMBL" id="VSSQ01030547">
    <property type="protein sequence ID" value="MPM81109.1"/>
    <property type="molecule type" value="Genomic_DNA"/>
</dbReference>
<accession>A0A645CW24</accession>
<evidence type="ECO:0000313" key="1">
    <source>
        <dbReference type="EMBL" id="MPM81109.1"/>
    </source>
</evidence>
<reference evidence="1" key="1">
    <citation type="submission" date="2019-08" db="EMBL/GenBank/DDBJ databases">
        <authorList>
            <person name="Kucharzyk K."/>
            <person name="Murdoch R.W."/>
            <person name="Higgins S."/>
            <person name="Loffler F."/>
        </authorList>
    </citation>
    <scope>NUCLEOTIDE SEQUENCE</scope>
</reference>